<keyword evidence="2" id="KW-1185">Reference proteome</keyword>
<comment type="caution">
    <text evidence="1">The sequence shown here is derived from an EMBL/GenBank/DDBJ whole genome shotgun (WGS) entry which is preliminary data.</text>
</comment>
<gene>
    <name evidence="1" type="ORF">GCM10009001_30910</name>
</gene>
<evidence type="ECO:0000313" key="2">
    <source>
        <dbReference type="Proteomes" id="UP001500866"/>
    </source>
</evidence>
<evidence type="ECO:0000313" key="1">
    <source>
        <dbReference type="EMBL" id="GAA0611493.1"/>
    </source>
</evidence>
<dbReference type="Proteomes" id="UP001500866">
    <property type="component" value="Unassembled WGS sequence"/>
</dbReference>
<organism evidence="1 2">
    <name type="scientific">Virgibacillus siamensis</name>
    <dbReference type="NCBI Taxonomy" id="480071"/>
    <lineage>
        <taxon>Bacteria</taxon>
        <taxon>Bacillati</taxon>
        <taxon>Bacillota</taxon>
        <taxon>Bacilli</taxon>
        <taxon>Bacillales</taxon>
        <taxon>Bacillaceae</taxon>
        <taxon>Virgibacillus</taxon>
    </lineage>
</organism>
<protein>
    <submittedName>
        <fullName evidence="1">DinB family protein</fullName>
    </submittedName>
</protein>
<dbReference type="InterPro" id="IPR007061">
    <property type="entry name" value="MST-like"/>
</dbReference>
<dbReference type="Pfam" id="PF04978">
    <property type="entry name" value="MST"/>
    <property type="match status" value="1"/>
</dbReference>
<sequence>MEFKIKNLDGYTPQIGHLVHMMNYARTTTLQAVKGLTTEQLDYLHAADANSIGALLMHMAAVEFSFQIETFDEREPTDAEIQEWGPPVSLGEKGRHKIKGKPLDYYIEKLDKVRNRTLTEFKRRNDDWLYVERNWASYPSNNYFIWFHTFEDEINHRGQIRIQRKMLPSF</sequence>
<dbReference type="InterPro" id="IPR034660">
    <property type="entry name" value="DinB/YfiT-like"/>
</dbReference>
<dbReference type="EMBL" id="BAAADS010000025">
    <property type="protein sequence ID" value="GAA0611493.1"/>
    <property type="molecule type" value="Genomic_DNA"/>
</dbReference>
<dbReference type="Gene3D" id="1.20.120.450">
    <property type="entry name" value="dinb family like domain"/>
    <property type="match status" value="1"/>
</dbReference>
<accession>A0ABN1GH95</accession>
<proteinExistence type="predicted"/>
<dbReference type="RefSeq" id="WP_343815108.1">
    <property type="nucleotide sequence ID" value="NZ_BAAADS010000025.1"/>
</dbReference>
<name>A0ABN1GH95_9BACI</name>
<dbReference type="SUPFAM" id="SSF109854">
    <property type="entry name" value="DinB/YfiT-like putative metalloenzymes"/>
    <property type="match status" value="1"/>
</dbReference>
<reference evidence="1 2" key="1">
    <citation type="journal article" date="2019" name="Int. J. Syst. Evol. Microbiol.">
        <title>The Global Catalogue of Microorganisms (GCM) 10K type strain sequencing project: providing services to taxonomists for standard genome sequencing and annotation.</title>
        <authorList>
            <consortium name="The Broad Institute Genomics Platform"/>
            <consortium name="The Broad Institute Genome Sequencing Center for Infectious Disease"/>
            <person name="Wu L."/>
            <person name="Ma J."/>
        </authorList>
    </citation>
    <scope>NUCLEOTIDE SEQUENCE [LARGE SCALE GENOMIC DNA]</scope>
    <source>
        <strain evidence="1 2">JCM 15395</strain>
    </source>
</reference>